<comment type="caution">
    <text evidence="2">The sequence shown here is derived from an EMBL/GenBank/DDBJ whole genome shotgun (WGS) entry which is preliminary data.</text>
</comment>
<feature type="chain" id="PRO_5044319262" description="Lipoprotein" evidence="1">
    <location>
        <begin position="20"/>
        <end position="155"/>
    </location>
</feature>
<gene>
    <name evidence="2" type="ORF">MOZ60_00540</name>
</gene>
<proteinExistence type="predicted"/>
<keyword evidence="3" id="KW-1185">Reference proteome</keyword>
<accession>A0AB35U5X4</accession>
<dbReference type="RefSeq" id="WP_370595269.1">
    <property type="nucleotide sequence ID" value="NZ_JALBUR010000001.1"/>
</dbReference>
<dbReference type="AlphaFoldDB" id="A0AB35U5X4"/>
<evidence type="ECO:0000256" key="1">
    <source>
        <dbReference type="SAM" id="SignalP"/>
    </source>
</evidence>
<sequence length="155" mass="17350">MVTKFLKQNILLSMCLVFAGIFSGCQKKDDAAVHVKGCQFIIPHGDHYDIGTELHLDQPMNRHTGSMQIEDQKFLDMVTIIDNADESPDDTDLCPAEGYTASTAKEQISVKIPDDKVDDVKAIMKDYQYQIAYDSSDGYPGFSYTMTLPLIDKTE</sequence>
<reference evidence="2 3" key="1">
    <citation type="submission" date="2022-03" db="EMBL/GenBank/DDBJ databases">
        <title>Novel taxa within the pig intestine.</title>
        <authorList>
            <person name="Wylensek D."/>
            <person name="Bishof K."/>
            <person name="Afrizal A."/>
            <person name="Clavel T."/>
        </authorList>
    </citation>
    <scope>NUCLEOTIDE SEQUENCE [LARGE SCALE GENOMIC DNA]</scope>
    <source>
        <strain evidence="2 3">CLA-KB-P133</strain>
    </source>
</reference>
<feature type="signal peptide" evidence="1">
    <location>
        <begin position="1"/>
        <end position="19"/>
    </location>
</feature>
<dbReference type="EMBL" id="JALBUR010000001">
    <property type="protein sequence ID" value="MDX8418575.1"/>
    <property type="molecule type" value="Genomic_DNA"/>
</dbReference>
<evidence type="ECO:0000313" key="2">
    <source>
        <dbReference type="EMBL" id="MDX8418575.1"/>
    </source>
</evidence>
<name>A0AB35U5X4_9FIRM</name>
<evidence type="ECO:0008006" key="4">
    <source>
        <dbReference type="Google" id="ProtNLM"/>
    </source>
</evidence>
<evidence type="ECO:0000313" key="3">
    <source>
        <dbReference type="Proteomes" id="UP001286174"/>
    </source>
</evidence>
<dbReference type="Proteomes" id="UP001286174">
    <property type="component" value="Unassembled WGS sequence"/>
</dbReference>
<organism evidence="2 3">
    <name type="scientific">Grylomicrobium aquisgranensis</name>
    <dbReference type="NCBI Taxonomy" id="2926318"/>
    <lineage>
        <taxon>Bacteria</taxon>
        <taxon>Bacillati</taxon>
        <taxon>Bacillota</taxon>
        <taxon>Erysipelotrichia</taxon>
        <taxon>Erysipelotrichales</taxon>
        <taxon>Erysipelotrichaceae</taxon>
        <taxon>Grylomicrobium</taxon>
    </lineage>
</organism>
<keyword evidence="1" id="KW-0732">Signal</keyword>
<protein>
    <recommendedName>
        <fullName evidence="4">Lipoprotein</fullName>
    </recommendedName>
</protein>
<dbReference type="PROSITE" id="PS51257">
    <property type="entry name" value="PROKAR_LIPOPROTEIN"/>
    <property type="match status" value="1"/>
</dbReference>